<reference evidence="3 4" key="1">
    <citation type="submission" date="2019-06" db="EMBL/GenBank/DDBJ databases">
        <title>A chromosome-scale genome assembly of the European perch, Perca fluviatilis.</title>
        <authorList>
            <person name="Roques C."/>
            <person name="Zahm M."/>
            <person name="Cabau C."/>
            <person name="Klopp C."/>
            <person name="Bouchez O."/>
            <person name="Donnadieu C."/>
            <person name="Kuhl H."/>
            <person name="Gislard M."/>
            <person name="Guendouz S."/>
            <person name="Journot L."/>
            <person name="Haffray P."/>
            <person name="Bestin A."/>
            <person name="Morvezen R."/>
            <person name="Feron R."/>
            <person name="Wen M."/>
            <person name="Jouanno E."/>
            <person name="Herpin A."/>
            <person name="Schartl M."/>
            <person name="Postlethwait J."/>
            <person name="Schaerlinger B."/>
            <person name="Chardard D."/>
            <person name="Lecocq T."/>
            <person name="Poncet C."/>
            <person name="Jaffrelo L."/>
            <person name="Lampietro C."/>
            <person name="Guiguen Y."/>
        </authorList>
    </citation>
    <scope>NUCLEOTIDE SEQUENCE [LARGE SCALE GENOMIC DNA]</scope>
    <source>
        <tissue evidence="3">Blood</tissue>
    </source>
</reference>
<dbReference type="EMBL" id="VHII01000005">
    <property type="protein sequence ID" value="KAF1389976.1"/>
    <property type="molecule type" value="Genomic_DNA"/>
</dbReference>
<evidence type="ECO:0000313" key="4">
    <source>
        <dbReference type="Proteomes" id="UP000465112"/>
    </source>
</evidence>
<proteinExistence type="predicted"/>
<feature type="signal peptide" evidence="2">
    <location>
        <begin position="1"/>
        <end position="18"/>
    </location>
</feature>
<organism evidence="3 4">
    <name type="scientific">Perca fluviatilis</name>
    <name type="common">European perch</name>
    <dbReference type="NCBI Taxonomy" id="8168"/>
    <lineage>
        <taxon>Eukaryota</taxon>
        <taxon>Metazoa</taxon>
        <taxon>Chordata</taxon>
        <taxon>Craniata</taxon>
        <taxon>Vertebrata</taxon>
        <taxon>Euteleostomi</taxon>
        <taxon>Actinopterygii</taxon>
        <taxon>Neopterygii</taxon>
        <taxon>Teleostei</taxon>
        <taxon>Neoteleostei</taxon>
        <taxon>Acanthomorphata</taxon>
        <taxon>Eupercaria</taxon>
        <taxon>Perciformes</taxon>
        <taxon>Percoidei</taxon>
        <taxon>Percidae</taxon>
        <taxon>Percinae</taxon>
        <taxon>Perca</taxon>
    </lineage>
</organism>
<feature type="chain" id="PRO_5025652681" evidence="2">
    <location>
        <begin position="19"/>
        <end position="67"/>
    </location>
</feature>
<evidence type="ECO:0000313" key="3">
    <source>
        <dbReference type="EMBL" id="KAF1389976.1"/>
    </source>
</evidence>
<gene>
    <name evidence="3" type="ORF">PFLUV_G00053270</name>
</gene>
<accession>A0A6A5F586</accession>
<comment type="caution">
    <text evidence="3">The sequence shown here is derived from an EMBL/GenBank/DDBJ whole genome shotgun (WGS) entry which is preliminary data.</text>
</comment>
<evidence type="ECO:0000256" key="2">
    <source>
        <dbReference type="SAM" id="SignalP"/>
    </source>
</evidence>
<keyword evidence="2" id="KW-0732">Signal</keyword>
<evidence type="ECO:0000256" key="1">
    <source>
        <dbReference type="SAM" id="MobiDB-lite"/>
    </source>
</evidence>
<dbReference type="Proteomes" id="UP000465112">
    <property type="component" value="Chromosome 5"/>
</dbReference>
<feature type="compositionally biased region" description="Basic and acidic residues" evidence="1">
    <location>
        <begin position="43"/>
        <end position="54"/>
    </location>
</feature>
<protein>
    <submittedName>
        <fullName evidence="3">Uncharacterized protein</fullName>
    </submittedName>
</protein>
<dbReference type="AlphaFoldDB" id="A0A6A5F586"/>
<feature type="region of interest" description="Disordered" evidence="1">
    <location>
        <begin position="43"/>
        <end position="67"/>
    </location>
</feature>
<sequence length="67" mass="7104">MRAGCSVIIIITIPEVASVCGWYPTLPRAAAGSACSHCQARTPRETLTHSRTEPLPDTAELPTTTPV</sequence>
<keyword evidence="4" id="KW-1185">Reference proteome</keyword>
<name>A0A6A5F586_PERFL</name>